<organism evidence="4 5">
    <name type="scientific">Chondrus crispus</name>
    <name type="common">Carrageen Irish moss</name>
    <name type="synonym">Polymorpha crispa</name>
    <dbReference type="NCBI Taxonomy" id="2769"/>
    <lineage>
        <taxon>Eukaryota</taxon>
        <taxon>Rhodophyta</taxon>
        <taxon>Florideophyceae</taxon>
        <taxon>Rhodymeniophycidae</taxon>
        <taxon>Gigartinales</taxon>
        <taxon>Gigartinaceae</taxon>
        <taxon>Chondrus</taxon>
    </lineage>
</organism>
<dbReference type="PhylomeDB" id="R7QDF6"/>
<dbReference type="Proteomes" id="UP000012073">
    <property type="component" value="Unassembled WGS sequence"/>
</dbReference>
<dbReference type="GO" id="GO:0006450">
    <property type="term" value="P:regulation of translational fidelity"/>
    <property type="evidence" value="ECO:0007669"/>
    <property type="project" value="InterPro"/>
</dbReference>
<dbReference type="InterPro" id="IPR009057">
    <property type="entry name" value="Homeodomain-like_sf"/>
</dbReference>
<dbReference type="InterPro" id="IPR054076">
    <property type="entry name" value="ZUO1-like_ZHD"/>
</dbReference>
<dbReference type="Pfam" id="PF21884">
    <property type="entry name" value="ZUO1-like_ZHD"/>
    <property type="match status" value="1"/>
</dbReference>
<name>R7QDF6_CHOCR</name>
<dbReference type="Pfam" id="PF23082">
    <property type="entry name" value="Myb_DNA-binding_2"/>
    <property type="match status" value="1"/>
</dbReference>
<dbReference type="STRING" id="2769.R7QDF6"/>
<dbReference type="GO" id="GO:0030544">
    <property type="term" value="F:Hsp70 protein binding"/>
    <property type="evidence" value="ECO:0007669"/>
    <property type="project" value="InterPro"/>
</dbReference>
<dbReference type="EMBL" id="HG001749">
    <property type="protein sequence ID" value="CDF35818.1"/>
    <property type="molecule type" value="Genomic_DNA"/>
</dbReference>
<evidence type="ECO:0000313" key="5">
    <source>
        <dbReference type="Proteomes" id="UP000012073"/>
    </source>
</evidence>
<evidence type="ECO:0000256" key="2">
    <source>
        <dbReference type="SAM" id="MobiDB-lite"/>
    </source>
</evidence>
<dbReference type="InterPro" id="IPR001005">
    <property type="entry name" value="SANT/Myb"/>
</dbReference>
<dbReference type="AlphaFoldDB" id="R7QDF6"/>
<evidence type="ECO:0000256" key="1">
    <source>
        <dbReference type="SAM" id="Coils"/>
    </source>
</evidence>
<dbReference type="PROSITE" id="PS50090">
    <property type="entry name" value="MYB_LIKE"/>
    <property type="match status" value="1"/>
</dbReference>
<feature type="compositionally biased region" description="Basic and acidic residues" evidence="2">
    <location>
        <begin position="417"/>
        <end position="433"/>
    </location>
</feature>
<proteinExistence type="predicted"/>
<evidence type="ECO:0000313" key="4">
    <source>
        <dbReference type="EMBL" id="CDF35818.1"/>
    </source>
</evidence>
<accession>R7QDF6</accession>
<dbReference type="GO" id="GO:0051083">
    <property type="term" value="P:'de novo' cotranslational protein folding"/>
    <property type="evidence" value="ECO:0007669"/>
    <property type="project" value="InterPro"/>
</dbReference>
<dbReference type="GeneID" id="17323353"/>
<keyword evidence="1" id="KW-0175">Coiled coil</keyword>
<dbReference type="SUPFAM" id="SSF46689">
    <property type="entry name" value="Homeodomain-like"/>
    <property type="match status" value="2"/>
</dbReference>
<keyword evidence="5" id="KW-1185">Reference proteome</keyword>
<dbReference type="Gene3D" id="1.10.10.60">
    <property type="entry name" value="Homeodomain-like"/>
    <property type="match status" value="2"/>
</dbReference>
<dbReference type="KEGG" id="ccp:CHC_T00004270001"/>
<dbReference type="PANTHER" id="PTHR43999:SF1">
    <property type="entry name" value="DNAJ HOMOLOG SUBFAMILY C MEMBER 2"/>
    <property type="match status" value="1"/>
</dbReference>
<feature type="compositionally biased region" description="Polar residues" evidence="2">
    <location>
        <begin position="403"/>
        <end position="415"/>
    </location>
</feature>
<evidence type="ECO:0000259" key="3">
    <source>
        <dbReference type="PROSITE" id="PS50090"/>
    </source>
</evidence>
<dbReference type="OMA" id="XKAMVLK"/>
<feature type="region of interest" description="Disordered" evidence="2">
    <location>
        <begin position="390"/>
        <end position="453"/>
    </location>
</feature>
<protein>
    <recommendedName>
        <fullName evidence="3">Myb-like domain-containing protein</fullName>
    </recommendedName>
</protein>
<dbReference type="GO" id="GO:0005829">
    <property type="term" value="C:cytosol"/>
    <property type="evidence" value="ECO:0007669"/>
    <property type="project" value="TreeGrafter"/>
</dbReference>
<feature type="coiled-coil region" evidence="1">
    <location>
        <begin position="141"/>
        <end position="212"/>
    </location>
</feature>
<dbReference type="RefSeq" id="XP_005715637.1">
    <property type="nucleotide sequence ID" value="XM_005715580.1"/>
</dbReference>
<dbReference type="OrthoDB" id="1690618at2759"/>
<dbReference type="Gramene" id="CDF35818">
    <property type="protein sequence ID" value="CDF35818"/>
    <property type="gene ID" value="CHC_T00004270001"/>
</dbReference>
<dbReference type="GO" id="GO:0043022">
    <property type="term" value="F:ribosome binding"/>
    <property type="evidence" value="ECO:0007669"/>
    <property type="project" value="InterPro"/>
</dbReference>
<dbReference type="InterPro" id="IPR044634">
    <property type="entry name" value="Zuotin/DnaJC2"/>
</dbReference>
<gene>
    <name evidence="4" type="ORF">CHC_T00004270001</name>
</gene>
<dbReference type="PANTHER" id="PTHR43999">
    <property type="entry name" value="DNAJ HOMOLOG SUBFAMILY C MEMBER 2"/>
    <property type="match status" value="1"/>
</dbReference>
<feature type="domain" description="Myb-like" evidence="3">
    <location>
        <begin position="455"/>
        <end position="500"/>
    </location>
</feature>
<sequence>MKAYDVLSDNKRRAGYDSVDDVDDSIPSERDATASPQRFFEKFGKCFQLNARWCVSDRVPDLGDDDTDMDTVHKFYDFWYTFKSWRDFSYGCEHDTDTAETREEKRWMERQNSKEINKKKKEESSRIRRLVDLAHKHDPRLKRERQAVKAKKDAVKEERKRKAAEVIRLKEEQEEKERLEAESKAADEKAARAIAKKKKDAARQVLRRARQNLRAVGRALNIMATERGLLGIEGICAEGNAETIGAVATQLSSLPDTSDRCETAYALLDAARADPTKPICSEIVANLSTKEAKLEDMTDSSSVSLEADAETDADSKKDCTIESEPETIVQRPTVKSEKTVAKAPEKPWSKEELSLLSKGVTKFPGGTRDRWNRLADYIGSRDADEILRKVNDNRPSKIKPGSLKQSVKAQHTPVSNDRLKDKRKTNPDVEQKTRIKPVTKPSASAPSQPPNVLQFTPKQQLLFETALKKHAKGDPSRWKKVGNAVGRTPDECQERFNELIEFYAAKRASQ</sequence>
<feature type="compositionally biased region" description="Polar residues" evidence="2">
    <location>
        <begin position="441"/>
        <end position="453"/>
    </location>
</feature>
<feature type="region of interest" description="Disordered" evidence="2">
    <location>
        <begin position="297"/>
        <end position="324"/>
    </location>
</feature>
<reference evidence="5" key="1">
    <citation type="journal article" date="2013" name="Proc. Natl. Acad. Sci. U.S.A.">
        <title>Genome structure and metabolic features in the red seaweed Chondrus crispus shed light on evolution of the Archaeplastida.</title>
        <authorList>
            <person name="Collen J."/>
            <person name="Porcel B."/>
            <person name="Carre W."/>
            <person name="Ball S.G."/>
            <person name="Chaparro C."/>
            <person name="Tonon T."/>
            <person name="Barbeyron T."/>
            <person name="Michel G."/>
            <person name="Noel B."/>
            <person name="Valentin K."/>
            <person name="Elias M."/>
            <person name="Artiguenave F."/>
            <person name="Arun A."/>
            <person name="Aury J.M."/>
            <person name="Barbosa-Neto J.F."/>
            <person name="Bothwell J.H."/>
            <person name="Bouget F.Y."/>
            <person name="Brillet L."/>
            <person name="Cabello-Hurtado F."/>
            <person name="Capella-Gutierrez S."/>
            <person name="Charrier B."/>
            <person name="Cladiere L."/>
            <person name="Cock J.M."/>
            <person name="Coelho S.M."/>
            <person name="Colleoni C."/>
            <person name="Czjzek M."/>
            <person name="Da Silva C."/>
            <person name="Delage L."/>
            <person name="Denoeud F."/>
            <person name="Deschamps P."/>
            <person name="Dittami S.M."/>
            <person name="Gabaldon T."/>
            <person name="Gachon C.M."/>
            <person name="Groisillier A."/>
            <person name="Herve C."/>
            <person name="Jabbari K."/>
            <person name="Katinka M."/>
            <person name="Kloareg B."/>
            <person name="Kowalczyk N."/>
            <person name="Labadie K."/>
            <person name="Leblanc C."/>
            <person name="Lopez P.J."/>
            <person name="McLachlan D.H."/>
            <person name="Meslet-Cladiere L."/>
            <person name="Moustafa A."/>
            <person name="Nehr Z."/>
            <person name="Nyvall Collen P."/>
            <person name="Panaud O."/>
            <person name="Partensky F."/>
            <person name="Poulain J."/>
            <person name="Rensing S.A."/>
            <person name="Rousvoal S."/>
            <person name="Samson G."/>
            <person name="Symeonidi A."/>
            <person name="Weissenbach J."/>
            <person name="Zambounis A."/>
            <person name="Wincker P."/>
            <person name="Boyen C."/>
        </authorList>
    </citation>
    <scope>NUCLEOTIDE SEQUENCE [LARGE SCALE GENOMIC DNA]</scope>
    <source>
        <strain evidence="5">cv. Stackhouse</strain>
    </source>
</reference>
<dbReference type="SMART" id="SM00717">
    <property type="entry name" value="SANT"/>
    <property type="match status" value="2"/>
</dbReference>
<dbReference type="CDD" id="cd00167">
    <property type="entry name" value="SANT"/>
    <property type="match status" value="1"/>
</dbReference>